<gene>
    <name evidence="3" type="ORF">P0Y48_11690</name>
</gene>
<evidence type="ECO:0000256" key="2">
    <source>
        <dbReference type="SAM" id="Phobius"/>
    </source>
</evidence>
<proteinExistence type="predicted"/>
<keyword evidence="2" id="KW-0812">Transmembrane</keyword>
<organism evidence="3 4">
    <name type="scientific">Candidatus Microbacterium phytovorans</name>
    <dbReference type="NCBI Taxonomy" id="3121374"/>
    <lineage>
        <taxon>Bacteria</taxon>
        <taxon>Bacillati</taxon>
        <taxon>Actinomycetota</taxon>
        <taxon>Actinomycetes</taxon>
        <taxon>Micrococcales</taxon>
        <taxon>Microbacteriaceae</taxon>
        <taxon>Microbacterium</taxon>
    </lineage>
</organism>
<feature type="transmembrane region" description="Helical" evidence="2">
    <location>
        <begin position="128"/>
        <end position="149"/>
    </location>
</feature>
<reference evidence="3" key="1">
    <citation type="submission" date="2023-03" db="EMBL/GenBank/DDBJ databases">
        <title>Andean soil-derived lignocellulolytic bacterial consortium as a source of novel taxa and putative plastic-active enzymes.</title>
        <authorList>
            <person name="Diaz-Garcia L."/>
            <person name="Chuvochina M."/>
            <person name="Feuerriegel G."/>
            <person name="Bunk B."/>
            <person name="Sproer C."/>
            <person name="Streit W.R."/>
            <person name="Rodriguez L.M."/>
            <person name="Overmann J."/>
            <person name="Jimenez D.J."/>
        </authorList>
    </citation>
    <scope>NUCLEOTIDE SEQUENCE</scope>
    <source>
        <strain evidence="3">MAG 4610</strain>
    </source>
</reference>
<feature type="transmembrane region" description="Helical" evidence="2">
    <location>
        <begin position="96"/>
        <end position="116"/>
    </location>
</feature>
<dbReference type="Proteomes" id="UP001213972">
    <property type="component" value="Chromosome"/>
</dbReference>
<feature type="transmembrane region" description="Helical" evidence="2">
    <location>
        <begin position="161"/>
        <end position="185"/>
    </location>
</feature>
<dbReference type="EMBL" id="CP119321">
    <property type="protein sequence ID" value="WEK13119.1"/>
    <property type="molecule type" value="Genomic_DNA"/>
</dbReference>
<keyword evidence="2" id="KW-1133">Transmembrane helix</keyword>
<accession>A0AAJ5VZI6</accession>
<name>A0AAJ5VZI6_9MICO</name>
<evidence type="ECO:0000313" key="4">
    <source>
        <dbReference type="Proteomes" id="UP001213972"/>
    </source>
</evidence>
<feature type="transmembrane region" description="Helical" evidence="2">
    <location>
        <begin position="46"/>
        <end position="65"/>
    </location>
</feature>
<keyword evidence="2" id="KW-0472">Membrane</keyword>
<sequence length="216" mass="22117">MSAAPVRTFQVRNVQVARALFAALAAAMVTFSPDHSAGVGLAVFSGWAIATALVLLFGAWLAYGAGARATPVLLGVLTLVTGMIAGLPGIRSTTLFFVLVIAWALATGLVELISGIRRRAVDEHARDAILIGAVTLALGVGLLLVNPAYSLEYFIREAGQTGVLTGITIGVGLFGGYAAVVAVFLGIAGFSPRRSGDDHATSEVGPAVGQNAEERA</sequence>
<protein>
    <submittedName>
        <fullName evidence="3">Acyl-CoA synthetase</fullName>
    </submittedName>
</protein>
<feature type="transmembrane region" description="Helical" evidence="2">
    <location>
        <begin position="72"/>
        <end position="90"/>
    </location>
</feature>
<dbReference type="AlphaFoldDB" id="A0AAJ5VZI6"/>
<evidence type="ECO:0000313" key="3">
    <source>
        <dbReference type="EMBL" id="WEK13119.1"/>
    </source>
</evidence>
<evidence type="ECO:0000256" key="1">
    <source>
        <dbReference type="SAM" id="MobiDB-lite"/>
    </source>
</evidence>
<feature type="region of interest" description="Disordered" evidence="1">
    <location>
        <begin position="193"/>
        <end position="216"/>
    </location>
</feature>